<dbReference type="InterPro" id="IPR038084">
    <property type="entry name" value="PduO/GlcC-like_sf"/>
</dbReference>
<dbReference type="PANTHER" id="PTHR34309">
    <property type="entry name" value="SLR1406 PROTEIN"/>
    <property type="match status" value="1"/>
</dbReference>
<dbReference type="SUPFAM" id="SSF143744">
    <property type="entry name" value="GlcG-like"/>
    <property type="match status" value="1"/>
</dbReference>
<name>A0A9X2T188_9BACT</name>
<accession>A0A9X2T188</accession>
<proteinExistence type="predicted"/>
<dbReference type="EMBL" id="JANSUY010000002">
    <property type="protein sequence ID" value="MCR9014420.1"/>
    <property type="molecule type" value="Genomic_DNA"/>
</dbReference>
<dbReference type="AlphaFoldDB" id="A0A9X2T188"/>
<protein>
    <submittedName>
        <fullName evidence="2">Heme-binding protein</fullName>
    </submittedName>
</protein>
<dbReference type="Gene3D" id="3.30.450.150">
    <property type="entry name" value="Haem-degrading domain"/>
    <property type="match status" value="1"/>
</dbReference>
<comment type="caution">
    <text evidence="2">The sequence shown here is derived from an EMBL/GenBank/DDBJ whole genome shotgun (WGS) entry which is preliminary data.</text>
</comment>
<dbReference type="InterPro" id="IPR005624">
    <property type="entry name" value="PduO/GlcC-like"/>
</dbReference>
<dbReference type="Pfam" id="PF03928">
    <property type="entry name" value="HbpS-like"/>
    <property type="match status" value="1"/>
</dbReference>
<organism evidence="2 3">
    <name type="scientific">Aquiflexum gelatinilyticum</name>
    <dbReference type="NCBI Taxonomy" id="2961943"/>
    <lineage>
        <taxon>Bacteria</taxon>
        <taxon>Pseudomonadati</taxon>
        <taxon>Bacteroidota</taxon>
        <taxon>Cytophagia</taxon>
        <taxon>Cytophagales</taxon>
        <taxon>Cyclobacteriaceae</taxon>
        <taxon>Aquiflexum</taxon>
    </lineage>
</organism>
<evidence type="ECO:0000313" key="3">
    <source>
        <dbReference type="Proteomes" id="UP001142175"/>
    </source>
</evidence>
<reference evidence="2" key="1">
    <citation type="submission" date="2022-08" db="EMBL/GenBank/DDBJ databases">
        <authorList>
            <person name="Zhang D."/>
        </authorList>
    </citation>
    <scope>NUCLEOTIDE SEQUENCE</scope>
    <source>
        <strain evidence="2">XJ19-11</strain>
    </source>
</reference>
<evidence type="ECO:0000256" key="1">
    <source>
        <dbReference type="SAM" id="SignalP"/>
    </source>
</evidence>
<keyword evidence="3" id="KW-1185">Reference proteome</keyword>
<feature type="chain" id="PRO_5040881281" evidence="1">
    <location>
        <begin position="19"/>
        <end position="151"/>
    </location>
</feature>
<sequence>MKMLLLTVLFLLPVFAFAQGTHKPVLTLEEAMRMADAAEAKAKQENWNVVIAILDDGGHLITLRRMDGVQLGSIDLAQTKAKTAVFYKRVSKVFEDQVTQGNNRPLSMPNVFASEGGVPIIKDGVVIGAIGVSGVTSVQDGIVAAAGLGVL</sequence>
<keyword evidence="1" id="KW-0732">Signal</keyword>
<dbReference type="PANTHER" id="PTHR34309:SF1">
    <property type="entry name" value="PROTEIN GLCG"/>
    <property type="match status" value="1"/>
</dbReference>
<evidence type="ECO:0000313" key="2">
    <source>
        <dbReference type="EMBL" id="MCR9014420.1"/>
    </source>
</evidence>
<feature type="signal peptide" evidence="1">
    <location>
        <begin position="1"/>
        <end position="18"/>
    </location>
</feature>
<dbReference type="InterPro" id="IPR052517">
    <property type="entry name" value="GlcG_carb_metab_protein"/>
</dbReference>
<gene>
    <name evidence="2" type="ORF">NU887_05195</name>
</gene>
<dbReference type="Proteomes" id="UP001142175">
    <property type="component" value="Unassembled WGS sequence"/>
</dbReference>